<keyword evidence="6 10" id="KW-0833">Ubl conjugation pathway</keyword>
<keyword evidence="11" id="KW-0175">Coiled coil</keyword>
<dbReference type="Gene3D" id="3.30.1390.10">
    <property type="match status" value="1"/>
</dbReference>
<dbReference type="Pfam" id="PF22960">
    <property type="entry name" value="WHD_UBR1"/>
    <property type="match status" value="1"/>
</dbReference>
<evidence type="ECO:0000256" key="10">
    <source>
        <dbReference type="RuleBase" id="RU366018"/>
    </source>
</evidence>
<dbReference type="EC" id="2.3.2.27" evidence="10"/>
<feature type="region of interest" description="Disordered" evidence="12">
    <location>
        <begin position="1572"/>
        <end position="1617"/>
    </location>
</feature>
<protein>
    <recommendedName>
        <fullName evidence="10">E3 ubiquitin-protein ligase</fullName>
        <ecNumber evidence="10">2.3.2.27</ecNumber>
    </recommendedName>
</protein>
<evidence type="ECO:0000256" key="3">
    <source>
        <dbReference type="ARBA" id="ARBA00022679"/>
    </source>
</evidence>
<dbReference type="EMBL" id="CANTFL010000086">
    <property type="protein sequence ID" value="CAI5711721.1"/>
    <property type="molecule type" value="Genomic_DNA"/>
</dbReference>
<dbReference type="Pfam" id="PF18995">
    <property type="entry name" value="PRT6_C"/>
    <property type="match status" value="1"/>
</dbReference>
<feature type="zinc finger region" description="UBR-type" evidence="9">
    <location>
        <begin position="110"/>
        <end position="181"/>
    </location>
</feature>
<evidence type="ECO:0000256" key="9">
    <source>
        <dbReference type="PROSITE-ProRule" id="PRU00508"/>
    </source>
</evidence>
<dbReference type="FunFam" id="2.10.110.30:FF:000002">
    <property type="entry name" value="Putative e3 ubiquitin-protein ligase ubr3"/>
    <property type="match status" value="1"/>
</dbReference>
<dbReference type="GO" id="GO:0000151">
    <property type="term" value="C:ubiquitin ligase complex"/>
    <property type="evidence" value="ECO:0007669"/>
    <property type="project" value="TreeGrafter"/>
</dbReference>
<reference evidence="14" key="1">
    <citation type="submission" date="2022-12" db="EMBL/GenBank/DDBJ databases">
        <authorList>
            <person name="Webb A."/>
        </authorList>
    </citation>
    <scope>NUCLEOTIDE SEQUENCE</scope>
    <source>
        <strain evidence="14">Hp1</strain>
    </source>
</reference>
<dbReference type="InterPro" id="IPR055194">
    <property type="entry name" value="UBR1-like_WH"/>
</dbReference>
<dbReference type="InterPro" id="IPR003126">
    <property type="entry name" value="Znf_UBR"/>
</dbReference>
<dbReference type="GO" id="GO:0016567">
    <property type="term" value="P:protein ubiquitination"/>
    <property type="evidence" value="ECO:0007669"/>
    <property type="project" value="UniProtKB-UniRule"/>
</dbReference>
<evidence type="ECO:0000256" key="7">
    <source>
        <dbReference type="ARBA" id="ARBA00022833"/>
    </source>
</evidence>
<evidence type="ECO:0000256" key="11">
    <source>
        <dbReference type="SAM" id="Coils"/>
    </source>
</evidence>
<feature type="region of interest" description="Disordered" evidence="12">
    <location>
        <begin position="1948"/>
        <end position="1979"/>
    </location>
</feature>
<comment type="similarity">
    <text evidence="8 10">Belongs to the E3 ubiquitin-protein ligase UBR1-like family.</text>
</comment>
<gene>
    <name evidence="14" type="ORF">HBR001_LOCUS706</name>
</gene>
<dbReference type="GO" id="GO:0071596">
    <property type="term" value="P:ubiquitin-dependent protein catabolic process via the N-end rule pathway"/>
    <property type="evidence" value="ECO:0007669"/>
    <property type="project" value="UniProtKB-UniRule"/>
</dbReference>
<accession>A0AAV0T0A9</accession>
<dbReference type="PANTHER" id="PTHR21497:SF24">
    <property type="entry name" value="E3 UBIQUITIN-PROTEIN LIGASE UBR1"/>
    <property type="match status" value="1"/>
</dbReference>
<dbReference type="Pfam" id="PF02617">
    <property type="entry name" value="ClpS"/>
    <property type="match status" value="1"/>
</dbReference>
<proteinExistence type="inferred from homology"/>
<dbReference type="SUPFAM" id="SSF54736">
    <property type="entry name" value="ClpS-like"/>
    <property type="match status" value="1"/>
</dbReference>
<evidence type="ECO:0000313" key="14">
    <source>
        <dbReference type="EMBL" id="CAI5711721.1"/>
    </source>
</evidence>
<evidence type="ECO:0000256" key="12">
    <source>
        <dbReference type="SAM" id="MobiDB-lite"/>
    </source>
</evidence>
<name>A0AAV0T0A9_HYABA</name>
<dbReference type="InterPro" id="IPR014719">
    <property type="entry name" value="Ribosomal_bL12_C/ClpS-like"/>
</dbReference>
<dbReference type="SMART" id="SM00396">
    <property type="entry name" value="ZnF_UBR1"/>
    <property type="match status" value="1"/>
</dbReference>
<keyword evidence="15" id="KW-1185">Reference proteome</keyword>
<comment type="function">
    <text evidence="10">Ubiquitin ligase protein which is a component of the N-end rule pathway. Recognizes and binds to proteins bearing specific N-terminal residues that are destabilizing according to the N-end rule, leading to their ubiquitination and subsequent degradation.</text>
</comment>
<dbReference type="Gene3D" id="2.10.110.30">
    <property type="match status" value="1"/>
</dbReference>
<feature type="domain" description="UBR-type" evidence="13">
    <location>
        <begin position="110"/>
        <end position="181"/>
    </location>
</feature>
<evidence type="ECO:0000259" key="13">
    <source>
        <dbReference type="PROSITE" id="PS51157"/>
    </source>
</evidence>
<evidence type="ECO:0000256" key="4">
    <source>
        <dbReference type="ARBA" id="ARBA00022723"/>
    </source>
</evidence>
<feature type="region of interest" description="Disordered" evidence="12">
    <location>
        <begin position="1492"/>
        <end position="1513"/>
    </location>
</feature>
<dbReference type="InterPro" id="IPR044046">
    <property type="entry name" value="E3_ligase_UBR-like_C"/>
</dbReference>
<keyword evidence="7 10" id="KW-0862">Zinc</keyword>
<sequence length="2307" mass="255506">MVAIRGKKTAATTKRKALAAKIKASAAKDADTTCVTRLVSQHTITRHREKEFLALVRFALQSNLALTGRAGTSVLATCNALLTSLCANGKDRALTPTQILAKLPRNERKRVCGAIFSADEISYSCRNCQLDATCVMCKDCFVCSDHAGHDVYFQRTTAGSSCDCGDVHAWKKSGFCSRHKGVDRSSVGVQKHKLPRAICVAATVVIDAVVEHIYQVMLGTEYGFELAEALELFTRDIPPNVLPIQSDMVVADAVGSNASTARSANRSTVAATRSMRLSAQYTNEPGSRTVGPGGRLEAQANEVKHETSSSSDEVLFGIRLHNDDIHSLNEVIDHLYVELGLSKSQARSVVSQVDDQGDATVSTKALLLCPGVVGNLARRSLNISVAPTWWEKQMEGLPDLLEWLQYISTTSDGLSEIVSEALQKQRAPVLHGFVPVSRTLPQKKTFQEFVRERHIRLHDHASDVLIALVAGGKDVHTWACEQETAQRQRFDFRAQGGTASVVPTGLLAGGKHVSCRNMFLEEFVKAVSLSPSYRNHERVRQRFDAVVATYFASDRTSDVDAAASALTLLMRYDCTLRRNAVERLHALLREHLVDIQFRASMLEAYLRSYASMTRMFLRGLDNSNESIFDFAEQFLTVPHLVQKYTASSGKLELVRELLCALNTVLASAVDGTKGTLNADHPALSSQKYKHCVENMECVFSICTLSSDLVLSADNLEIWLSCLSILQGGDPQVRRGFHQNHVEYESDSWLSMFNLGIRIHSIFAIAWNGFHSPEFAPSGEKVTAVVRSVLEATISSSIRANEQVAKKTLVPVVGLLNADKVGADTQEERIVTYDFNVASQPTSLHIPLHRFLAAAVRHICISLPGLGDSIPSDGFLRIFSFDRLSGDMQWELVEMPLRCLVMASQIQSNLWRRNGDENMLAQLYNYSALPYCIHYRDADTLMLQLSVLMTGPDALLARMVDRFQLGSYLALPRATSANQDSSVGSDDLMKQLGFAEEERGMDKQQSLQMLEEFLRLVITLGTSLPSATGATYDNEYLAEEMLQQLCAKSLPFSKLSDLAVLPSGQDDIPTAQLEEVLATVSDFVPSSGLEPGRYQLKEGVLESYNPYFLHLNREAHELARDRWTNYRDAYRLKSKQAAPERPPKEPLKAAKPPLDFLRPVQAVLTCESTVAIIHVILWKVLSSCHSESASAGSEKSVSDAIVSTSLHLLVHGVHTASFDSDERFWTRLSVTKAATSGLSLLNLLSQLFERSTVLLDSEQIGTVEWLIWKISVESPVCRKAFEQCARDTGVKQKKTDVSLLLLSGSVNGGSSSSMTLEQRKIEARRRAMATMAKRQADFQAMVDVADKKREVEMDQLEKGASTYETRSSLGKRKASTADQVEEVTSASRKLDNERSYKCILCHDTSAQGQMGIAAYVHQSTVLAPGFRPEPSEALGLEGKKTRLRVKSMIEEMGLCSGGSTPSSDIANLSPTLRAFANTFPEWYMDGMLDDQLTRDNTAHNSPRPPTTRRLRNDRIRFENGNIPVLEGELIEAEEDLEVLEGTLDLREDQRLFPVDTHGAVSMDLRGDLVESRGLRDRDVAGPRGGNARDQGGMTDDNDEASPSQFRPEQMPPGFGRPHQHAKLYVTPCGLHIRTCQHAVHIQCLERYITSLHDKAMRGEEFDGVQAIDPDSAMTQFLCPLCKTLSNFLVPASVPHLSIENGDTCEHKGAVGAPIRDEEEKAAAWDGIVVEQLSMPGWYRSVLGRDGKYEHNDTDSEHDSWRDYYEETLWEPHGSLEKGAPFLWSACAFTVASFLIVADDEHRADSNCSSVFDPLIDRCPPSMEKEFESLIAVTKFCRWTFSLLEHGADAKVIWETAKRCCPINTETNRDYRKYTKVLGSIDACIRGTILGLLVADTFTAFVVASVIADGLETIWRSIPVFSAADLLQRLHAEFFQPDKLEALSLFPGESSADAMSETTEPEHQEATAATSDSVSAPRRTRSGRTIGYAANTRSTQAPTKTAQQLMQAMEALGEGDSEAYAVLQLLQRMARVYSSEQLKPLTTTGDVNARLKQIVDANNAFVRRMKLFWCCLANEGTGAPKSTRTIQIPTLVDVARSSDATFDQIWRWCMDRMLSKTYLGTLRAGDKCEHTEGCSEAYVASMFILRDVPTRPRLIELPVQFDELYSEMAGRKCTRCEKAPCDPGLCLICGEYLCCGDSCCTRTFMPHGPPVGECTRHAAECGGGVGIVLLLEQCRIAVIGGSMAAYFPCPYVDSHGEEDVGLQRGRPLRLDMARYRYLESLWLKHRIFTEVSRQRNQRDPQYTINLSYL</sequence>
<comment type="caution">
    <text evidence="14">The sequence shown here is derived from an EMBL/GenBank/DDBJ whole genome shotgun (WGS) entry which is preliminary data.</text>
</comment>
<dbReference type="GO" id="GO:0005737">
    <property type="term" value="C:cytoplasm"/>
    <property type="evidence" value="ECO:0007669"/>
    <property type="project" value="TreeGrafter"/>
</dbReference>
<comment type="pathway">
    <text evidence="2 10">Protein modification; protein ubiquitination.</text>
</comment>
<keyword evidence="5 10" id="KW-0863">Zinc-finger</keyword>
<evidence type="ECO:0000256" key="1">
    <source>
        <dbReference type="ARBA" id="ARBA00000900"/>
    </source>
</evidence>
<organism evidence="14 15">
    <name type="scientific">Hyaloperonospora brassicae</name>
    <name type="common">Brassica downy mildew</name>
    <name type="synonym">Peronospora brassicae</name>
    <dbReference type="NCBI Taxonomy" id="162125"/>
    <lineage>
        <taxon>Eukaryota</taxon>
        <taxon>Sar</taxon>
        <taxon>Stramenopiles</taxon>
        <taxon>Oomycota</taxon>
        <taxon>Peronosporomycetes</taxon>
        <taxon>Peronosporales</taxon>
        <taxon>Peronosporaceae</taxon>
        <taxon>Hyaloperonospora</taxon>
    </lineage>
</organism>
<comment type="catalytic activity">
    <reaction evidence="1 10">
        <text>S-ubiquitinyl-[E2 ubiquitin-conjugating enzyme]-L-cysteine + [acceptor protein]-L-lysine = [E2 ubiquitin-conjugating enzyme]-L-cysteine + N(6)-ubiquitinyl-[acceptor protein]-L-lysine.</text>
        <dbReference type="EC" id="2.3.2.27"/>
    </reaction>
</comment>
<dbReference type="InterPro" id="IPR039164">
    <property type="entry name" value="UBR1-like"/>
</dbReference>
<dbReference type="PROSITE" id="PS51157">
    <property type="entry name" value="ZF_UBR"/>
    <property type="match status" value="1"/>
</dbReference>
<evidence type="ECO:0000313" key="15">
    <source>
        <dbReference type="Proteomes" id="UP001162031"/>
    </source>
</evidence>
<dbReference type="InterPro" id="IPR003769">
    <property type="entry name" value="ClpS_core"/>
</dbReference>
<dbReference type="Pfam" id="PF02207">
    <property type="entry name" value="zf-UBR"/>
    <property type="match status" value="1"/>
</dbReference>
<dbReference type="GO" id="GO:0008270">
    <property type="term" value="F:zinc ion binding"/>
    <property type="evidence" value="ECO:0007669"/>
    <property type="project" value="UniProtKB-UniRule"/>
</dbReference>
<dbReference type="Proteomes" id="UP001162031">
    <property type="component" value="Unassembled WGS sequence"/>
</dbReference>
<evidence type="ECO:0000256" key="2">
    <source>
        <dbReference type="ARBA" id="ARBA00004906"/>
    </source>
</evidence>
<evidence type="ECO:0000256" key="8">
    <source>
        <dbReference type="ARBA" id="ARBA00046341"/>
    </source>
</evidence>
<keyword evidence="3 10" id="KW-0808">Transferase</keyword>
<dbReference type="GO" id="GO:0061630">
    <property type="term" value="F:ubiquitin protein ligase activity"/>
    <property type="evidence" value="ECO:0007669"/>
    <property type="project" value="UniProtKB-UniRule"/>
</dbReference>
<evidence type="ECO:0000256" key="6">
    <source>
        <dbReference type="ARBA" id="ARBA00022786"/>
    </source>
</evidence>
<evidence type="ECO:0000256" key="5">
    <source>
        <dbReference type="ARBA" id="ARBA00022771"/>
    </source>
</evidence>
<dbReference type="CDD" id="cd19673">
    <property type="entry name" value="UBR-box_UBR3"/>
    <property type="match status" value="1"/>
</dbReference>
<dbReference type="PANTHER" id="PTHR21497">
    <property type="entry name" value="UBIQUITIN LIGASE E3 ALPHA-RELATED"/>
    <property type="match status" value="1"/>
</dbReference>
<keyword evidence="4 10" id="KW-0479">Metal-binding</keyword>
<feature type="coiled-coil region" evidence="11">
    <location>
        <begin position="1521"/>
        <end position="1548"/>
    </location>
</feature>